<dbReference type="SUPFAM" id="SSF51735">
    <property type="entry name" value="NAD(P)-binding Rossmann-fold domains"/>
    <property type="match status" value="1"/>
</dbReference>
<feature type="domain" description="Pyrroline-5-carboxylate reductase dimerisation" evidence="8">
    <location>
        <begin position="155"/>
        <end position="259"/>
    </location>
</feature>
<comment type="pathway">
    <text evidence="4">Amino-acid biosynthesis; L-proline biosynthesis; L-proline from L-glutamate 5-semialdehyde: step 1/1.</text>
</comment>
<dbReference type="EMBL" id="LNYB01000082">
    <property type="protein sequence ID" value="KTC95919.1"/>
    <property type="molecule type" value="Genomic_DNA"/>
</dbReference>
<dbReference type="HAMAP" id="MF_01925">
    <property type="entry name" value="P5C_reductase"/>
    <property type="match status" value="1"/>
</dbReference>
<dbReference type="Proteomes" id="UP000054698">
    <property type="component" value="Unassembled WGS sequence"/>
</dbReference>
<evidence type="ECO:0000256" key="2">
    <source>
        <dbReference type="ARBA" id="ARBA00022857"/>
    </source>
</evidence>
<dbReference type="InterPro" id="IPR029036">
    <property type="entry name" value="P5CR_dimer"/>
</dbReference>
<keyword evidence="4" id="KW-0641">Proline biosynthesis</keyword>
<dbReference type="NCBIfam" id="TIGR00112">
    <property type="entry name" value="proC"/>
    <property type="match status" value="1"/>
</dbReference>
<sequence length="261" mass="28174">MKISFIGFGNMAQTIAHTLRNNRDYQIFAASPSLAKGINEDGFHTDHDNLAVINSADVIFLAVKPANLKTVLTQISAHLPPNCLLVSIAAGMSLSWLAQYCPTNQAIVRSMPNIPIAVEEGATPLIANDYVTNKQKHLIEQLFQATGLTTWVTKESDMDSFTALSGSGPAYVFLFMEAMINAAKKLGLDEKIAHTFTLQTVLGAAHLAKNNALELSALRKKVTSPSGTTAAALDILRQQGFEELIFQAMKAACERAQQLGS</sequence>
<name>A0A0W0TJX4_9GAMM</name>
<dbReference type="Pfam" id="PF14748">
    <property type="entry name" value="P5CR_dimer"/>
    <property type="match status" value="1"/>
</dbReference>
<evidence type="ECO:0000313" key="11">
    <source>
        <dbReference type="Proteomes" id="UP000054698"/>
    </source>
</evidence>
<evidence type="ECO:0000256" key="3">
    <source>
        <dbReference type="ARBA" id="ARBA00023002"/>
    </source>
</evidence>
<dbReference type="FunFam" id="1.10.3730.10:FF:000001">
    <property type="entry name" value="Pyrroline-5-carboxylate reductase"/>
    <property type="match status" value="1"/>
</dbReference>
<dbReference type="EMBL" id="UASS01000008">
    <property type="protein sequence ID" value="SPX60322.1"/>
    <property type="molecule type" value="Genomic_DNA"/>
</dbReference>
<evidence type="ECO:0000259" key="8">
    <source>
        <dbReference type="Pfam" id="PF14748"/>
    </source>
</evidence>
<dbReference type="InterPro" id="IPR036291">
    <property type="entry name" value="NAD(P)-bd_dom_sf"/>
</dbReference>
<dbReference type="SUPFAM" id="SSF48179">
    <property type="entry name" value="6-phosphogluconate dehydrogenase C-terminal domain-like"/>
    <property type="match status" value="1"/>
</dbReference>
<evidence type="ECO:0000256" key="6">
    <source>
        <dbReference type="PIRSR" id="PIRSR000193-1"/>
    </source>
</evidence>
<comment type="function">
    <text evidence="4">Catalyzes the reduction of 1-pyrroline-5-carboxylate (PCA) to L-proline.</text>
</comment>
<dbReference type="PATRIC" id="fig|453.4.peg.2497"/>
<evidence type="ECO:0000259" key="7">
    <source>
        <dbReference type="Pfam" id="PF03807"/>
    </source>
</evidence>
<accession>A0A0W0TJX4</accession>
<reference evidence="10 12" key="2">
    <citation type="submission" date="2018-06" db="EMBL/GenBank/DDBJ databases">
        <authorList>
            <consortium name="Pathogen Informatics"/>
            <person name="Doyle S."/>
        </authorList>
    </citation>
    <scope>NUCLEOTIDE SEQUENCE [LARGE SCALE GENOMIC DNA]</scope>
    <source>
        <strain evidence="10 12">NCTC12022</strain>
    </source>
</reference>
<feature type="domain" description="Pyrroline-5-carboxylate reductase catalytic N-terminal" evidence="7">
    <location>
        <begin position="2"/>
        <end position="91"/>
    </location>
</feature>
<keyword evidence="3 4" id="KW-0560">Oxidoreductase</keyword>
<evidence type="ECO:0000256" key="1">
    <source>
        <dbReference type="ARBA" id="ARBA00005525"/>
    </source>
</evidence>
<dbReference type="InterPro" id="IPR000304">
    <property type="entry name" value="Pyrroline-COOH_reductase"/>
</dbReference>
<dbReference type="Gene3D" id="1.10.3730.10">
    <property type="entry name" value="ProC C-terminal domain-like"/>
    <property type="match status" value="1"/>
</dbReference>
<comment type="subcellular location">
    <subcellularLocation>
        <location evidence="4">Cytoplasm</location>
    </subcellularLocation>
</comment>
<feature type="binding site" evidence="6">
    <location>
        <begin position="62"/>
        <end position="65"/>
    </location>
    <ligand>
        <name>NADP(+)</name>
        <dbReference type="ChEBI" id="CHEBI:58349"/>
    </ligand>
</feature>
<keyword evidence="11" id="KW-1185">Reference proteome</keyword>
<dbReference type="RefSeq" id="WP_058446928.1">
    <property type="nucleotide sequence ID" value="NZ_CAAAHT010000016.1"/>
</dbReference>
<feature type="binding site" evidence="6">
    <location>
        <position position="49"/>
    </location>
    <ligand>
        <name>NADPH</name>
        <dbReference type="ChEBI" id="CHEBI:57783"/>
    </ligand>
</feature>
<feature type="binding site" evidence="6">
    <location>
        <begin position="6"/>
        <end position="11"/>
    </location>
    <ligand>
        <name>NADP(+)</name>
        <dbReference type="ChEBI" id="CHEBI:58349"/>
    </ligand>
</feature>
<keyword evidence="4" id="KW-0028">Amino-acid biosynthesis</keyword>
<dbReference type="Proteomes" id="UP000251942">
    <property type="component" value="Unassembled WGS sequence"/>
</dbReference>
<keyword evidence="4" id="KW-0963">Cytoplasm</keyword>
<gene>
    <name evidence="4 9" type="primary">proC</name>
    <name evidence="9" type="ORF">Lfee_2281</name>
    <name evidence="10" type="ORF">NCTC12022_01039</name>
</gene>
<dbReference type="GO" id="GO:0055129">
    <property type="term" value="P:L-proline biosynthetic process"/>
    <property type="evidence" value="ECO:0007669"/>
    <property type="project" value="UniProtKB-UniRule"/>
</dbReference>
<dbReference type="PANTHER" id="PTHR11645:SF0">
    <property type="entry name" value="PYRROLINE-5-CARBOXYLATE REDUCTASE 3"/>
    <property type="match status" value="1"/>
</dbReference>
<dbReference type="AlphaFoldDB" id="A0A0W0TJX4"/>
<comment type="similarity">
    <text evidence="1 4">Belongs to the pyrroline-5-carboxylate reductase family.</text>
</comment>
<dbReference type="OrthoDB" id="9805754at2"/>
<comment type="catalytic activity">
    <reaction evidence="4">
        <text>L-proline + NADP(+) = (S)-1-pyrroline-5-carboxylate + NADPH + 2 H(+)</text>
        <dbReference type="Rhea" id="RHEA:14109"/>
        <dbReference type="ChEBI" id="CHEBI:15378"/>
        <dbReference type="ChEBI" id="CHEBI:17388"/>
        <dbReference type="ChEBI" id="CHEBI:57783"/>
        <dbReference type="ChEBI" id="CHEBI:58349"/>
        <dbReference type="ChEBI" id="CHEBI:60039"/>
        <dbReference type="EC" id="1.5.1.2"/>
    </reaction>
</comment>
<dbReference type="InterPro" id="IPR008927">
    <property type="entry name" value="6-PGluconate_DH-like_C_sf"/>
</dbReference>
<protein>
    <recommendedName>
        <fullName evidence="4 5">Pyrroline-5-carboxylate reductase</fullName>
        <shortName evidence="4">P5C reductase</shortName>
        <shortName evidence="4">P5CR</shortName>
        <ecNumber evidence="4 5">1.5.1.2</ecNumber>
    </recommendedName>
    <alternativeName>
        <fullName evidence="4">PCA reductase</fullName>
    </alternativeName>
</protein>
<comment type="catalytic activity">
    <reaction evidence="4">
        <text>L-proline + NAD(+) = (S)-1-pyrroline-5-carboxylate + NADH + 2 H(+)</text>
        <dbReference type="Rhea" id="RHEA:14105"/>
        <dbReference type="ChEBI" id="CHEBI:15378"/>
        <dbReference type="ChEBI" id="CHEBI:17388"/>
        <dbReference type="ChEBI" id="CHEBI:57540"/>
        <dbReference type="ChEBI" id="CHEBI:57945"/>
        <dbReference type="ChEBI" id="CHEBI:60039"/>
        <dbReference type="EC" id="1.5.1.2"/>
    </reaction>
</comment>
<dbReference type="Pfam" id="PF03807">
    <property type="entry name" value="F420_oxidored"/>
    <property type="match status" value="1"/>
</dbReference>
<keyword evidence="2 4" id="KW-0521">NADP</keyword>
<dbReference type="STRING" id="453.Lfee_2281"/>
<dbReference type="PANTHER" id="PTHR11645">
    <property type="entry name" value="PYRROLINE-5-CARBOXYLATE REDUCTASE"/>
    <property type="match status" value="1"/>
</dbReference>
<dbReference type="GO" id="GO:0005737">
    <property type="term" value="C:cytoplasm"/>
    <property type="evidence" value="ECO:0007669"/>
    <property type="project" value="UniProtKB-SubCell"/>
</dbReference>
<evidence type="ECO:0000313" key="12">
    <source>
        <dbReference type="Proteomes" id="UP000251942"/>
    </source>
</evidence>
<dbReference type="Gene3D" id="3.40.50.720">
    <property type="entry name" value="NAD(P)-binding Rossmann-like Domain"/>
    <property type="match status" value="1"/>
</dbReference>
<proteinExistence type="inferred from homology"/>
<dbReference type="UniPathway" id="UPA00098">
    <property type="reaction ID" value="UER00361"/>
</dbReference>
<dbReference type="PIRSF" id="PIRSF000193">
    <property type="entry name" value="Pyrrol-5-carb_rd"/>
    <property type="match status" value="1"/>
</dbReference>
<dbReference type="EC" id="1.5.1.2" evidence="4 5"/>
<dbReference type="GO" id="GO:0004735">
    <property type="term" value="F:pyrroline-5-carboxylate reductase activity"/>
    <property type="evidence" value="ECO:0007669"/>
    <property type="project" value="UniProtKB-UniRule"/>
</dbReference>
<evidence type="ECO:0000313" key="10">
    <source>
        <dbReference type="EMBL" id="SPX60322.1"/>
    </source>
</evidence>
<organism evidence="9 11">
    <name type="scientific">Legionella feeleii</name>
    <dbReference type="NCBI Taxonomy" id="453"/>
    <lineage>
        <taxon>Bacteria</taxon>
        <taxon>Pseudomonadati</taxon>
        <taxon>Pseudomonadota</taxon>
        <taxon>Gammaproteobacteria</taxon>
        <taxon>Legionellales</taxon>
        <taxon>Legionellaceae</taxon>
        <taxon>Legionella</taxon>
    </lineage>
</organism>
<evidence type="ECO:0000256" key="4">
    <source>
        <dbReference type="HAMAP-Rule" id="MF_01925"/>
    </source>
</evidence>
<evidence type="ECO:0000256" key="5">
    <source>
        <dbReference type="NCBIfam" id="TIGR00112"/>
    </source>
</evidence>
<dbReference type="InterPro" id="IPR028939">
    <property type="entry name" value="P5C_Rdtase_cat_N"/>
</dbReference>
<reference evidence="9 11" key="1">
    <citation type="submission" date="2015-11" db="EMBL/GenBank/DDBJ databases">
        <title>Genomic analysis of 38 Legionella species identifies large and diverse effector repertoires.</title>
        <authorList>
            <person name="Burstein D."/>
            <person name="Amaro F."/>
            <person name="Zusman T."/>
            <person name="Lifshitz Z."/>
            <person name="Cohen O."/>
            <person name="Gilbert J.A."/>
            <person name="Pupko T."/>
            <person name="Shuman H.A."/>
            <person name="Segal G."/>
        </authorList>
    </citation>
    <scope>NUCLEOTIDE SEQUENCE [LARGE SCALE GENOMIC DNA]</scope>
    <source>
        <strain evidence="9 11">WO-44C</strain>
    </source>
</reference>
<evidence type="ECO:0000313" key="9">
    <source>
        <dbReference type="EMBL" id="KTC95919.1"/>
    </source>
</evidence>